<dbReference type="Pfam" id="PF10834">
    <property type="entry name" value="DUF2560"/>
    <property type="match status" value="1"/>
</dbReference>
<protein>
    <submittedName>
        <fullName evidence="1">DUF2560 family protein</fullName>
    </submittedName>
</protein>
<name>A0A515CW43_SERLI</name>
<dbReference type="RefSeq" id="WP_142815321.1">
    <property type="nucleotide sequence ID" value="NZ_CP033893.1"/>
</dbReference>
<organism evidence="1 2">
    <name type="scientific">Serratia liquefaciens</name>
    <dbReference type="NCBI Taxonomy" id="614"/>
    <lineage>
        <taxon>Bacteria</taxon>
        <taxon>Pseudomonadati</taxon>
        <taxon>Pseudomonadota</taxon>
        <taxon>Gammaproteobacteria</taxon>
        <taxon>Enterobacterales</taxon>
        <taxon>Yersiniaceae</taxon>
        <taxon>Serratia</taxon>
    </lineage>
</organism>
<proteinExistence type="predicted"/>
<gene>
    <name evidence="1" type="ORF">EGO53_11545</name>
</gene>
<evidence type="ECO:0000313" key="2">
    <source>
        <dbReference type="Proteomes" id="UP000317572"/>
    </source>
</evidence>
<sequence length="80" mass="9120">MSETVEITQGQSIRLRLLSLVGYDTAAAAKAIEFVNDDPFKADLFEKQYNRFAMDYPDFISRSLKAIQESKEALILFENP</sequence>
<dbReference type="InterPro" id="IPR022544">
    <property type="entry name" value="Phage_P22_Orf80"/>
</dbReference>
<dbReference type="Proteomes" id="UP000317572">
    <property type="component" value="Chromosome"/>
</dbReference>
<dbReference type="EMBL" id="CP033893">
    <property type="protein sequence ID" value="QDL32389.1"/>
    <property type="molecule type" value="Genomic_DNA"/>
</dbReference>
<evidence type="ECO:0000313" key="1">
    <source>
        <dbReference type="EMBL" id="QDL32389.1"/>
    </source>
</evidence>
<reference evidence="1 2" key="1">
    <citation type="submission" date="2018-11" db="EMBL/GenBank/DDBJ databases">
        <title>The first complete genome of Serratia liquefaciens isolated from metalophyte plant revel distinctness adaptive mechanisms in an extreme habitat.</title>
        <authorList>
            <person name="Caneschi W.L."/>
            <person name="Sanchez A.B."/>
            <person name="Felestrino E.B."/>
            <person name="Assis R.A.B."/>
            <person name="Lemes C.G.C."/>
            <person name="Cordeiro I.F."/>
            <person name="Fonseca N.P."/>
            <person name="Villa M."/>
            <person name="Vieira I.T."/>
            <person name="Moraes L.A."/>
            <person name="Kamino L.H.Y."/>
            <person name="do Carmo F."/>
            <person name="Garcia C.M."/>
            <person name="Almeida N.F."/>
            <person name="Silva R.S."/>
            <person name="Ferro J.A."/>
            <person name="Ferro M.I.T."/>
            <person name="Varani A.M."/>
            <person name="Ferreira R.M."/>
            <person name="dos Santos V.L."/>
            <person name="Silva U.C."/>
            <person name="Setubal J.C."/>
            <person name="Moreira L.M."/>
        </authorList>
    </citation>
    <scope>NUCLEOTIDE SEQUENCE [LARGE SCALE GENOMIC DNA]</scope>
    <source>
        <strain evidence="1 2">FG3</strain>
    </source>
</reference>
<accession>A0A515CW43</accession>
<dbReference type="AlphaFoldDB" id="A0A515CW43"/>